<evidence type="ECO:0000313" key="1">
    <source>
        <dbReference type="EMBL" id="CAL1569807.1"/>
    </source>
</evidence>
<dbReference type="SUPFAM" id="SSF52200">
    <property type="entry name" value="Toll/Interleukin receptor TIR domain"/>
    <property type="match status" value="1"/>
</dbReference>
<gene>
    <name evidence="1" type="ORF">KC01_LOCUS2181</name>
</gene>
<evidence type="ECO:0000313" key="2">
    <source>
        <dbReference type="Proteomes" id="UP001497482"/>
    </source>
</evidence>
<sequence>MRARAVEGPAGPHAAQRIVIRNGRTPVTAVFGTGAVGASRRERAPPCSLLEERIKEVRGCSPHSTLMNGECVGNQDDSRGVMEPLSLHHTAGQEQSDGHGLWEEVVDGGLRDVHHGESIIENITDAIYSRKTLCVIRPAGYLQCEWCSTEIQMARLSHESRQS</sequence>
<dbReference type="EMBL" id="OZ035823">
    <property type="protein sequence ID" value="CAL1569807.1"/>
    <property type="molecule type" value="Genomic_DNA"/>
</dbReference>
<dbReference type="Proteomes" id="UP001497482">
    <property type="component" value="Chromosome 1"/>
</dbReference>
<reference evidence="1 2" key="1">
    <citation type="submission" date="2024-04" db="EMBL/GenBank/DDBJ databases">
        <authorList>
            <person name="Waldvogel A.-M."/>
            <person name="Schoenle A."/>
        </authorList>
    </citation>
    <scope>NUCLEOTIDE SEQUENCE [LARGE SCALE GENOMIC DNA]</scope>
</reference>
<dbReference type="InterPro" id="IPR035897">
    <property type="entry name" value="Toll_tir_struct_dom_sf"/>
</dbReference>
<dbReference type="Gene3D" id="3.40.50.10140">
    <property type="entry name" value="Toll/interleukin-1 receptor homology (TIR) domain"/>
    <property type="match status" value="1"/>
</dbReference>
<protein>
    <submittedName>
        <fullName evidence="1">Uncharacterized protein</fullName>
    </submittedName>
</protein>
<dbReference type="AlphaFoldDB" id="A0AAV2IX57"/>
<organism evidence="1 2">
    <name type="scientific">Knipowitschia caucasica</name>
    <name type="common">Caucasian dwarf goby</name>
    <name type="synonym">Pomatoschistus caucasicus</name>
    <dbReference type="NCBI Taxonomy" id="637954"/>
    <lineage>
        <taxon>Eukaryota</taxon>
        <taxon>Metazoa</taxon>
        <taxon>Chordata</taxon>
        <taxon>Craniata</taxon>
        <taxon>Vertebrata</taxon>
        <taxon>Euteleostomi</taxon>
        <taxon>Actinopterygii</taxon>
        <taxon>Neopterygii</taxon>
        <taxon>Teleostei</taxon>
        <taxon>Neoteleostei</taxon>
        <taxon>Acanthomorphata</taxon>
        <taxon>Gobiaria</taxon>
        <taxon>Gobiiformes</taxon>
        <taxon>Gobioidei</taxon>
        <taxon>Gobiidae</taxon>
        <taxon>Gobiinae</taxon>
        <taxon>Knipowitschia</taxon>
    </lineage>
</organism>
<accession>A0AAV2IX57</accession>
<name>A0AAV2IX57_KNICA</name>
<keyword evidence="2" id="KW-1185">Reference proteome</keyword>
<proteinExistence type="predicted"/>